<dbReference type="OrthoDB" id="506979at2"/>
<dbReference type="AlphaFoldDB" id="A0A433UKR6"/>
<reference evidence="5" key="1">
    <citation type="submission" date="2018-12" db="EMBL/GenBank/DDBJ databases">
        <authorList>
            <person name="Will S."/>
            <person name="Neumann-Schaal M."/>
            <person name="Henke P."/>
        </authorList>
    </citation>
    <scope>NUCLEOTIDE SEQUENCE</scope>
    <source>
        <strain evidence="5">PCC 7102</strain>
    </source>
</reference>
<feature type="compositionally biased region" description="Polar residues" evidence="2">
    <location>
        <begin position="514"/>
        <end position="525"/>
    </location>
</feature>
<name>A0A433UKR6_9CYAN</name>
<comment type="caution">
    <text evidence="5">The sequence shown here is derived from an EMBL/GenBank/DDBJ whole genome shotgun (WGS) entry which is preliminary data.</text>
</comment>
<proteinExistence type="predicted"/>
<keyword evidence="3" id="KW-1133">Transmembrane helix</keyword>
<feature type="transmembrane region" description="Helical" evidence="3">
    <location>
        <begin position="396"/>
        <end position="417"/>
    </location>
</feature>
<keyword evidence="6" id="KW-1185">Reference proteome</keyword>
<feature type="compositionally biased region" description="Low complexity" evidence="2">
    <location>
        <begin position="527"/>
        <end position="541"/>
    </location>
</feature>
<dbReference type="Proteomes" id="UP000271624">
    <property type="component" value="Unassembled WGS sequence"/>
</dbReference>
<accession>A0A433UKR6</accession>
<evidence type="ECO:0000256" key="2">
    <source>
        <dbReference type="SAM" id="MobiDB-lite"/>
    </source>
</evidence>
<feature type="region of interest" description="Disordered" evidence="2">
    <location>
        <begin position="426"/>
        <end position="547"/>
    </location>
</feature>
<keyword evidence="3" id="KW-0812">Transmembrane</keyword>
<protein>
    <recommendedName>
        <fullName evidence="4">CHAT domain-containing protein</fullName>
    </recommendedName>
</protein>
<evidence type="ECO:0000256" key="3">
    <source>
        <dbReference type="SAM" id="Phobius"/>
    </source>
</evidence>
<evidence type="ECO:0000259" key="4">
    <source>
        <dbReference type="Pfam" id="PF12770"/>
    </source>
</evidence>
<feature type="coiled-coil region" evidence="1">
    <location>
        <begin position="557"/>
        <end position="626"/>
    </location>
</feature>
<evidence type="ECO:0000313" key="6">
    <source>
        <dbReference type="Proteomes" id="UP000271624"/>
    </source>
</evidence>
<dbReference type="RefSeq" id="WP_158633011.1">
    <property type="nucleotide sequence ID" value="NZ_RSCL01000048.1"/>
</dbReference>
<feature type="domain" description="CHAT" evidence="4">
    <location>
        <begin position="109"/>
        <end position="342"/>
    </location>
</feature>
<sequence length="631" mass="70794">MGKLVILQLPSENFARGFTCILQIREDKDTTQNLTQITGKLPANPEMPQRLNDEWRSVFNSDESSRIQAKKAAITNFSRTDLVKNFVDYLNDWLNDSRDKEWQKIRDGLQQHLSKEEEIRVIIQTQDPILRRLPWQAWNLFAENYPKAEIALSPISFQTPSDLPRRQSKKVRILTVLGENTVGLNSPKIDIQFDQQELEKLGNQGAEIIILKQPSKEKLREYLWQEEGWHIFFFAGHSSSSEDGKVGEIILNSKEKSLKITELQEALKQAISRGLQLAIFNSCDGLGLANQLAELNIRQMIVMREPVPDTVAKAFLQHFLTAFACRNQSFYAAVREARLRLEDWEKRFPGAKWLPVIYQNPTVIPPTWKQLRTRGSIKVVERSVNFPFTPHLRLPLWKFLIGLIGLGTVTVIFIVVIRPMLTTTVSKLSSSPKPTESTSSNLPSPTPTLQLPAPASNLQAPQAVVSASPTPQGTGGGYFPSVGIASNVSASPTPTPQVPVSMPKSPPPALTGQPPVSNIPSQGRNLASVPSSTSSPAVNPTQSSKDSVAIESAKYRLQKAYEKRDQAWNNLQSAEEKLTTDFGRFTEENPQLYLSYDKRNAAIELYNNAEQRVKQAEAELKKLEKSYSEEN</sequence>
<keyword evidence="3" id="KW-0472">Membrane</keyword>
<gene>
    <name evidence="5" type="ORF">DSM106972_093330</name>
</gene>
<organism evidence="5 6">
    <name type="scientific">Dulcicalothrix desertica PCC 7102</name>
    <dbReference type="NCBI Taxonomy" id="232991"/>
    <lineage>
        <taxon>Bacteria</taxon>
        <taxon>Bacillati</taxon>
        <taxon>Cyanobacteriota</taxon>
        <taxon>Cyanophyceae</taxon>
        <taxon>Nostocales</taxon>
        <taxon>Calotrichaceae</taxon>
        <taxon>Dulcicalothrix</taxon>
    </lineage>
</organism>
<dbReference type="InterPro" id="IPR024983">
    <property type="entry name" value="CHAT_dom"/>
</dbReference>
<keyword evidence="1" id="KW-0175">Coiled coil</keyword>
<feature type="compositionally biased region" description="Low complexity" evidence="2">
    <location>
        <begin position="426"/>
        <end position="454"/>
    </location>
</feature>
<dbReference type="Pfam" id="PF12770">
    <property type="entry name" value="CHAT"/>
    <property type="match status" value="1"/>
</dbReference>
<feature type="compositionally biased region" description="Polar residues" evidence="2">
    <location>
        <begin position="456"/>
        <end position="472"/>
    </location>
</feature>
<dbReference type="EMBL" id="RSCL01000048">
    <property type="protein sequence ID" value="RUS94438.1"/>
    <property type="molecule type" value="Genomic_DNA"/>
</dbReference>
<evidence type="ECO:0000256" key="1">
    <source>
        <dbReference type="SAM" id="Coils"/>
    </source>
</evidence>
<reference evidence="5" key="2">
    <citation type="journal article" date="2019" name="Genome Biol. Evol.">
        <title>Day and night: Metabolic profiles and evolutionary relationships of six axenic non-marine cyanobacteria.</title>
        <authorList>
            <person name="Will S.E."/>
            <person name="Henke P."/>
            <person name="Boedeker C."/>
            <person name="Huang S."/>
            <person name="Brinkmann H."/>
            <person name="Rohde M."/>
            <person name="Jarek M."/>
            <person name="Friedl T."/>
            <person name="Seufert S."/>
            <person name="Schumacher M."/>
            <person name="Overmann J."/>
            <person name="Neumann-Schaal M."/>
            <person name="Petersen J."/>
        </authorList>
    </citation>
    <scope>NUCLEOTIDE SEQUENCE [LARGE SCALE GENOMIC DNA]</scope>
    <source>
        <strain evidence="5">PCC 7102</strain>
    </source>
</reference>
<evidence type="ECO:0000313" key="5">
    <source>
        <dbReference type="EMBL" id="RUS94438.1"/>
    </source>
</evidence>